<protein>
    <submittedName>
        <fullName evidence="1">Uncharacterized protein</fullName>
    </submittedName>
</protein>
<gene>
    <name evidence="1" type="ORF">QFC21_006902</name>
</gene>
<dbReference type="EMBL" id="JASBWT010000040">
    <property type="protein sequence ID" value="KAJ9092260.1"/>
    <property type="molecule type" value="Genomic_DNA"/>
</dbReference>
<name>A0ACC2UYU7_9TREE</name>
<comment type="caution">
    <text evidence="1">The sequence shown here is derived from an EMBL/GenBank/DDBJ whole genome shotgun (WGS) entry which is preliminary data.</text>
</comment>
<accession>A0ACC2UYU7</accession>
<proteinExistence type="predicted"/>
<sequence>MKLAFRLVTVAIQMLLLVSSVSAAAIEKRGAGGKAGIAWPGRLDTGLSKAFSTSGHTLSWHWHWSPLPPSPAAGSKAPPGEFVSMMYGPSSISDGVPRGSVVMGFNEPDGCQAGTQSCMSMGDVVDKHRVGSPAPAGNTVAWLKAFFAACDARGDCVKPSFITMHAYVSTVDALKNYVTEVHEAFPNMPIWLTEFACHSFGGQPQPTNQQQVHDFMGGVTAWLDSVSFVERYSWFGAGQGQDMFGVNGFNRLQYDNGALTPLGNQYVFKRHA</sequence>
<dbReference type="Proteomes" id="UP001227268">
    <property type="component" value="Unassembled WGS sequence"/>
</dbReference>
<reference evidence="1" key="1">
    <citation type="submission" date="2023-04" db="EMBL/GenBank/DDBJ databases">
        <title>Draft Genome sequencing of Naganishia species isolated from polar environments using Oxford Nanopore Technology.</title>
        <authorList>
            <person name="Leo P."/>
            <person name="Venkateswaran K."/>
        </authorList>
    </citation>
    <scope>NUCLEOTIDE SEQUENCE</scope>
    <source>
        <strain evidence="1">MNA-CCFEE 5423</strain>
    </source>
</reference>
<organism evidence="1 2">
    <name type="scientific">Naganishia friedmannii</name>
    <dbReference type="NCBI Taxonomy" id="89922"/>
    <lineage>
        <taxon>Eukaryota</taxon>
        <taxon>Fungi</taxon>
        <taxon>Dikarya</taxon>
        <taxon>Basidiomycota</taxon>
        <taxon>Agaricomycotina</taxon>
        <taxon>Tremellomycetes</taxon>
        <taxon>Filobasidiales</taxon>
        <taxon>Filobasidiaceae</taxon>
        <taxon>Naganishia</taxon>
    </lineage>
</organism>
<evidence type="ECO:0000313" key="2">
    <source>
        <dbReference type="Proteomes" id="UP001227268"/>
    </source>
</evidence>
<keyword evidence="2" id="KW-1185">Reference proteome</keyword>
<evidence type="ECO:0000313" key="1">
    <source>
        <dbReference type="EMBL" id="KAJ9092260.1"/>
    </source>
</evidence>